<keyword evidence="4" id="KW-1185">Reference proteome</keyword>
<comment type="caution">
    <text evidence="3">The sequence shown here is derived from an EMBL/GenBank/DDBJ whole genome shotgun (WGS) entry which is preliminary data.</text>
</comment>
<organism evidence="3 4">
    <name type="scientific">Arsenicibacter rosenii</name>
    <dbReference type="NCBI Taxonomy" id="1750698"/>
    <lineage>
        <taxon>Bacteria</taxon>
        <taxon>Pseudomonadati</taxon>
        <taxon>Bacteroidota</taxon>
        <taxon>Cytophagia</taxon>
        <taxon>Cytophagales</taxon>
        <taxon>Spirosomataceae</taxon>
        <taxon>Arsenicibacter</taxon>
    </lineage>
</organism>
<evidence type="ECO:0000313" key="4">
    <source>
        <dbReference type="Proteomes" id="UP000181790"/>
    </source>
</evidence>
<dbReference type="GO" id="GO:0016853">
    <property type="term" value="F:isomerase activity"/>
    <property type="evidence" value="ECO:0007669"/>
    <property type="project" value="UniProtKB-KW"/>
</dbReference>
<evidence type="ECO:0000259" key="2">
    <source>
        <dbReference type="Pfam" id="PF01261"/>
    </source>
</evidence>
<dbReference type="InterPro" id="IPR036237">
    <property type="entry name" value="Xyl_isomerase-like_sf"/>
</dbReference>
<dbReference type="Proteomes" id="UP000181790">
    <property type="component" value="Unassembled WGS sequence"/>
</dbReference>
<dbReference type="PANTHER" id="PTHR12110:SF48">
    <property type="entry name" value="BLL3656 PROTEIN"/>
    <property type="match status" value="1"/>
</dbReference>
<keyword evidence="1" id="KW-0732">Signal</keyword>
<feature type="signal peptide" evidence="1">
    <location>
        <begin position="1"/>
        <end position="30"/>
    </location>
</feature>
<sequence length="322" mass="34792">MSESSMNRRRALTALGALSGVAITPSMASAAVVASHEPAILKAAPAFVPCLNMSTLRGHKLGFVKELETVSKAGFRSVEIWVDTLQNYLKGGGTAAEARRILGDLGIKIENAIGFAPWIISDDAARAKGLDQLKREMEQLAEVGCRRTAAPAVGATDPKGEKLDLRKVAERYRAILELGDQTGVVPHLELWGFSHNLNRLSDVMYVAIESGHPKARVLLDVYHLYKGGSSLDSLPLVGPAAIEVFHVNDYPANMPRETIVDADRVYPGDGVAPIQDILRKIKTDGKTIVLSLEVFNKGYYAQDAAVVAKTSFEKMKKMIGAV</sequence>
<keyword evidence="3" id="KW-0413">Isomerase</keyword>
<dbReference type="InterPro" id="IPR006311">
    <property type="entry name" value="TAT_signal"/>
</dbReference>
<feature type="domain" description="Xylose isomerase-like TIM barrel" evidence="2">
    <location>
        <begin position="68"/>
        <end position="313"/>
    </location>
</feature>
<protein>
    <submittedName>
        <fullName evidence="3">Xylose isomerase</fullName>
    </submittedName>
</protein>
<evidence type="ECO:0000256" key="1">
    <source>
        <dbReference type="SAM" id="SignalP"/>
    </source>
</evidence>
<name>A0A1S2VGP4_9BACT</name>
<dbReference type="PANTHER" id="PTHR12110">
    <property type="entry name" value="HYDROXYPYRUVATE ISOMERASE"/>
    <property type="match status" value="1"/>
</dbReference>
<proteinExistence type="predicted"/>
<dbReference type="SUPFAM" id="SSF51658">
    <property type="entry name" value="Xylose isomerase-like"/>
    <property type="match status" value="1"/>
</dbReference>
<accession>A0A1S2VGP4</accession>
<dbReference type="InterPro" id="IPR050312">
    <property type="entry name" value="IolE/XylAMocC-like"/>
</dbReference>
<dbReference type="EMBL" id="MORL01000009">
    <property type="protein sequence ID" value="OIN57937.1"/>
    <property type="molecule type" value="Genomic_DNA"/>
</dbReference>
<dbReference type="RefSeq" id="WP_071504526.1">
    <property type="nucleotide sequence ID" value="NZ_MORL01000009.1"/>
</dbReference>
<dbReference type="Gene3D" id="3.20.20.150">
    <property type="entry name" value="Divalent-metal-dependent TIM barrel enzymes"/>
    <property type="match status" value="1"/>
</dbReference>
<dbReference type="OrthoDB" id="930834at2"/>
<feature type="chain" id="PRO_5010356437" evidence="1">
    <location>
        <begin position="31"/>
        <end position="322"/>
    </location>
</feature>
<reference evidence="3 4" key="1">
    <citation type="submission" date="2016-10" db="EMBL/GenBank/DDBJ databases">
        <title>Arsenicibacter rosenii gen. nov., sp. nov., an efficient arsenic-methylating bacterium isolated from an arsenic-contaminated paddy soil.</title>
        <authorList>
            <person name="Huang K."/>
        </authorList>
    </citation>
    <scope>NUCLEOTIDE SEQUENCE [LARGE SCALE GENOMIC DNA]</scope>
    <source>
        <strain evidence="3 4">SM-1</strain>
    </source>
</reference>
<dbReference type="InterPro" id="IPR013022">
    <property type="entry name" value="Xyl_isomerase-like_TIM-brl"/>
</dbReference>
<gene>
    <name evidence="3" type="ORF">BLX24_17755</name>
</gene>
<dbReference type="AlphaFoldDB" id="A0A1S2VGP4"/>
<dbReference type="Pfam" id="PF01261">
    <property type="entry name" value="AP_endonuc_2"/>
    <property type="match status" value="1"/>
</dbReference>
<evidence type="ECO:0000313" key="3">
    <source>
        <dbReference type="EMBL" id="OIN57937.1"/>
    </source>
</evidence>
<dbReference type="PROSITE" id="PS51318">
    <property type="entry name" value="TAT"/>
    <property type="match status" value="1"/>
</dbReference>